<dbReference type="AlphaFoldDB" id="A0A1K2I9Z4"/>
<evidence type="ECO:0008006" key="3">
    <source>
        <dbReference type="Google" id="ProtNLM"/>
    </source>
</evidence>
<dbReference type="Proteomes" id="UP000182544">
    <property type="component" value="Unassembled WGS sequence"/>
</dbReference>
<dbReference type="OrthoDB" id="1443546at2"/>
<organism evidence="1 2">
    <name type="scientific">Flaviramulus basaltis</name>
    <dbReference type="NCBI Taxonomy" id="369401"/>
    <lineage>
        <taxon>Bacteria</taxon>
        <taxon>Pseudomonadati</taxon>
        <taxon>Bacteroidota</taxon>
        <taxon>Flavobacteriia</taxon>
        <taxon>Flavobacteriales</taxon>
        <taxon>Flavobacteriaceae</taxon>
        <taxon>Flaviramulus</taxon>
    </lineage>
</organism>
<reference evidence="1 2" key="1">
    <citation type="submission" date="2016-10" db="EMBL/GenBank/DDBJ databases">
        <authorList>
            <person name="de Groot N.N."/>
        </authorList>
    </citation>
    <scope>NUCLEOTIDE SEQUENCE [LARGE SCALE GENOMIC DNA]</scope>
    <source>
        <strain evidence="1 2">DSM 18180</strain>
    </source>
</reference>
<dbReference type="EMBL" id="FPKV01000001">
    <property type="protein sequence ID" value="SFZ89229.1"/>
    <property type="molecule type" value="Genomic_DNA"/>
</dbReference>
<keyword evidence="2" id="KW-1185">Reference proteome</keyword>
<gene>
    <name evidence="1" type="ORF">SAMN05428642_10162</name>
</gene>
<dbReference type="RefSeq" id="WP_072399561.1">
    <property type="nucleotide sequence ID" value="NZ_FPKV01000001.1"/>
</dbReference>
<sequence length="124" mass="14166">MKSYKLSFGTITILKNDLAEVIVDDGVVMDEVMVDEYHDFLLTNLDAPFSLLINKTNSYSYTYEAQKSIVNFKKINAMGVLVESNAGIMSTETLLSLNKDNNWNVRFFRAREDALVWLNKMVNV</sequence>
<protein>
    <recommendedName>
        <fullName evidence="3">SpoIIAA-like</fullName>
    </recommendedName>
</protein>
<evidence type="ECO:0000313" key="2">
    <source>
        <dbReference type="Proteomes" id="UP000182544"/>
    </source>
</evidence>
<name>A0A1K2I9Z4_9FLAO</name>
<evidence type="ECO:0000313" key="1">
    <source>
        <dbReference type="EMBL" id="SFZ89229.1"/>
    </source>
</evidence>
<proteinExistence type="predicted"/>
<dbReference type="STRING" id="369401.SAMN05428642_10162"/>
<accession>A0A1K2I9Z4</accession>